<gene>
    <name evidence="9" type="ORF">PQU95_08835</name>
</gene>
<reference evidence="9 10" key="1">
    <citation type="submission" date="2023-01" db="EMBL/GenBank/DDBJ databases">
        <title>Novel species of the genus Vogesella isolated from rivers.</title>
        <authorList>
            <person name="Lu H."/>
        </authorList>
    </citation>
    <scope>NUCLEOTIDE SEQUENCE [LARGE SCALE GENOMIC DNA]</scope>
    <source>
        <strain evidence="9 10">DC21W</strain>
    </source>
</reference>
<comment type="similarity">
    <text evidence="2">Belongs to the phage GPA family.</text>
</comment>
<dbReference type="EMBL" id="JAQQLF010000009">
    <property type="protein sequence ID" value="MDC7717313.1"/>
    <property type="molecule type" value="Genomic_DNA"/>
</dbReference>
<dbReference type="GO" id="GO:0004519">
    <property type="term" value="F:endonuclease activity"/>
    <property type="evidence" value="ECO:0007669"/>
    <property type="project" value="UniProtKB-KW"/>
</dbReference>
<evidence type="ECO:0000256" key="3">
    <source>
        <dbReference type="ARBA" id="ARBA00022705"/>
    </source>
</evidence>
<comment type="caution">
    <text evidence="9">The sequence shown here is derived from an EMBL/GenBank/DDBJ whole genome shotgun (WGS) entry which is preliminary data.</text>
</comment>
<protein>
    <submittedName>
        <fullName evidence="9">Replication endonuclease</fullName>
    </submittedName>
</protein>
<evidence type="ECO:0000256" key="7">
    <source>
        <dbReference type="SAM" id="MobiDB-lite"/>
    </source>
</evidence>
<evidence type="ECO:0000313" key="9">
    <source>
        <dbReference type="EMBL" id="MDC7717313.1"/>
    </source>
</evidence>
<accession>A0ABT5IXP5</accession>
<dbReference type="InterPro" id="IPR008766">
    <property type="entry name" value="Replication_gene_A-like"/>
</dbReference>
<comment type="function">
    <text evidence="1">Possible endonuclease which induces a single-strand cut and initiates DNA replication.</text>
</comment>
<organism evidence="9 10">
    <name type="scientific">Vogesella aquatica</name>
    <dbReference type="NCBI Taxonomy" id="2984206"/>
    <lineage>
        <taxon>Bacteria</taxon>
        <taxon>Pseudomonadati</taxon>
        <taxon>Pseudomonadota</taxon>
        <taxon>Betaproteobacteria</taxon>
        <taxon>Neisseriales</taxon>
        <taxon>Chromobacteriaceae</taxon>
        <taxon>Vogesella</taxon>
    </lineage>
</organism>
<feature type="compositionally biased region" description="Polar residues" evidence="7">
    <location>
        <begin position="587"/>
        <end position="603"/>
    </location>
</feature>
<keyword evidence="6" id="KW-0378">Hydrolase</keyword>
<feature type="region of interest" description="Disordered" evidence="7">
    <location>
        <begin position="584"/>
        <end position="603"/>
    </location>
</feature>
<name>A0ABT5IXP5_9NEIS</name>
<dbReference type="Proteomes" id="UP001219956">
    <property type="component" value="Unassembled WGS sequence"/>
</dbReference>
<sequence>MLTPLSLEYRRACLKQDRERVSHWLRRIPAALAKGIRRQHNKILFSDGFKYDGDARRAANLHVQDCRDHFSDIAGRLNLNATDKDLCEEAKETADYVQLFQRIHKGKSFGELLELLRSYLVERDVYLHGSDDIPDGSTRLPKLGVKGVTAESIFARLIDETFWRKVFRKGITRKVETEAIRSGLVNQKAGLYVSDETLARFRGQRCRNRALLEGLLAFNELGQQYTLAELADLSVSNPDIRRAELMTRIAGFETIARTLGHAGLFLTITCPSRFHAFRKISKRKVVANKKYCGATPRQAQQYLSGVFARIRAELHRRGIAPYGFRVAEPHHDGTPHWHLLLFVSDAQAAEMVDVFADYATREDKAELGNDITPRFKCKEIDWSRGTAAGYIIKYVCKNIDGFKSNGEPIGKNFDDVETPIGAERVLAWAWCWGHRQFQQIGVAPATYWRECRRLFSIPGIVIDSDIIMRAAMAADAGDWAEFVRILGGTGLRLADLPFRLSRETSLVNRYGEEKGIRILGLVDIGDGLFVRTRIHEWSVEFAPKCERSEPWTRVNNCTSHAAGGTPAIQGLEQQSFQSRLIPRPSSEYHQAQPRASCTTFPDG</sequence>
<dbReference type="Pfam" id="PF05840">
    <property type="entry name" value="Phage_GPA"/>
    <property type="match status" value="1"/>
</dbReference>
<keyword evidence="5 9" id="KW-0255">Endonuclease</keyword>
<evidence type="ECO:0000256" key="5">
    <source>
        <dbReference type="ARBA" id="ARBA00022759"/>
    </source>
</evidence>
<evidence type="ECO:0000256" key="4">
    <source>
        <dbReference type="ARBA" id="ARBA00022722"/>
    </source>
</evidence>
<evidence type="ECO:0000256" key="2">
    <source>
        <dbReference type="ARBA" id="ARBA00009260"/>
    </source>
</evidence>
<keyword evidence="3" id="KW-0235">DNA replication</keyword>
<feature type="domain" description="Replication gene A protein-like" evidence="8">
    <location>
        <begin position="149"/>
        <end position="401"/>
    </location>
</feature>
<proteinExistence type="inferred from homology"/>
<dbReference type="RefSeq" id="WP_272751648.1">
    <property type="nucleotide sequence ID" value="NZ_JAQQLF010000009.1"/>
</dbReference>
<evidence type="ECO:0000313" key="10">
    <source>
        <dbReference type="Proteomes" id="UP001219956"/>
    </source>
</evidence>
<keyword evidence="4" id="KW-0540">Nuclease</keyword>
<evidence type="ECO:0000256" key="1">
    <source>
        <dbReference type="ARBA" id="ARBA00003293"/>
    </source>
</evidence>
<evidence type="ECO:0000256" key="6">
    <source>
        <dbReference type="ARBA" id="ARBA00022801"/>
    </source>
</evidence>
<evidence type="ECO:0000259" key="8">
    <source>
        <dbReference type="Pfam" id="PF05840"/>
    </source>
</evidence>
<keyword evidence="10" id="KW-1185">Reference proteome</keyword>